<evidence type="ECO:0000256" key="8">
    <source>
        <dbReference type="ARBA" id="ARBA00022915"/>
    </source>
</evidence>
<dbReference type="GO" id="GO:0016787">
    <property type="term" value="F:hydrolase activity"/>
    <property type="evidence" value="ECO:0007669"/>
    <property type="project" value="UniProtKB-KW"/>
</dbReference>
<dbReference type="InterPro" id="IPR050072">
    <property type="entry name" value="Peptidase_M20A"/>
</dbReference>
<evidence type="ECO:0000256" key="3">
    <source>
        <dbReference type="ARBA" id="ARBA00006247"/>
    </source>
</evidence>
<name>A0A0R2CI62_9LACO</name>
<dbReference type="Pfam" id="PF01546">
    <property type="entry name" value="Peptidase_M20"/>
    <property type="match status" value="1"/>
</dbReference>
<dbReference type="Pfam" id="PF07687">
    <property type="entry name" value="M20_dimer"/>
    <property type="match status" value="1"/>
</dbReference>
<protein>
    <recommendedName>
        <fullName evidence="11">Peptidase M20 dimerisation domain-containing protein</fullName>
    </recommendedName>
</protein>
<gene>
    <name evidence="12" type="ORF">FC87_GL001103</name>
</gene>
<accession>A0A0R2CI62</accession>
<sequence length="410" mass="44845">MIMQRAEKLKIYEKLVAFDTSHGHERPAALYVQTLLQTHGIASQIIPMADDHANLVAELGTGQAPVLVASGHLDTVAIAQDEWETDPFVLTSKHGQVYGSGVTDMKGGVAALLIAMIELHDAQVPLAGTLRLVLTADEEGQMSGSRYLQSEQVMKQADALLIAEPTGYRVVYANKGEVDLRITAQGRAAHSSRPNFGINAIQNLMDFLELTKQRIESQAKAHPDAVLGQTTSTVDIFRGGIQINSIPAQAEAELNLRVVPAYANQAVLADFKQLLSKFNSEHAGELQLEVLMNIPPVIGDATSPLIEDILQIATPYLKNSQYNEAELKLGQHMQEKQGFNPFDPDEIVVMGASGGTDGSELLQEHLQGFPYAVFGPGNPIKMHQSNESADLAMWFDYIEIYKELFQRYLG</sequence>
<evidence type="ECO:0000256" key="2">
    <source>
        <dbReference type="ARBA" id="ARBA00001947"/>
    </source>
</evidence>
<keyword evidence="6" id="KW-0378">Hydrolase</keyword>
<evidence type="ECO:0000256" key="4">
    <source>
        <dbReference type="ARBA" id="ARBA00022605"/>
    </source>
</evidence>
<dbReference type="GO" id="GO:0009085">
    <property type="term" value="P:lysine biosynthetic process"/>
    <property type="evidence" value="ECO:0007669"/>
    <property type="project" value="UniProtKB-KW"/>
</dbReference>
<keyword evidence="5" id="KW-0479">Metal-binding</keyword>
<dbReference type="NCBIfam" id="TIGR01910">
    <property type="entry name" value="DapE-ArgE"/>
    <property type="match status" value="1"/>
</dbReference>
<dbReference type="Proteomes" id="UP000051586">
    <property type="component" value="Unassembled WGS sequence"/>
</dbReference>
<organism evidence="12 13">
    <name type="scientific">Fructilactobacillus florum DSM 22689 = JCM 16035</name>
    <dbReference type="NCBI Taxonomy" id="1423745"/>
    <lineage>
        <taxon>Bacteria</taxon>
        <taxon>Bacillati</taxon>
        <taxon>Bacillota</taxon>
        <taxon>Bacilli</taxon>
        <taxon>Lactobacillales</taxon>
        <taxon>Lactobacillaceae</taxon>
        <taxon>Fructilactobacillus</taxon>
    </lineage>
</organism>
<comment type="cofactor">
    <cofactor evidence="1">
        <name>Co(2+)</name>
        <dbReference type="ChEBI" id="CHEBI:48828"/>
    </cofactor>
</comment>
<dbReference type="CDD" id="cd08659">
    <property type="entry name" value="M20_ArgE_DapE-like"/>
    <property type="match status" value="1"/>
</dbReference>
<comment type="cofactor">
    <cofactor evidence="2">
        <name>Zn(2+)</name>
        <dbReference type="ChEBI" id="CHEBI:29105"/>
    </cofactor>
</comment>
<dbReference type="STRING" id="1423745.GCA_001311215_00908"/>
<keyword evidence="8" id="KW-0220">Diaminopimelate biosynthesis</keyword>
<dbReference type="GO" id="GO:0019877">
    <property type="term" value="P:diaminopimelate biosynthetic process"/>
    <property type="evidence" value="ECO:0007669"/>
    <property type="project" value="UniProtKB-KW"/>
</dbReference>
<keyword evidence="9" id="KW-0457">Lysine biosynthesis</keyword>
<evidence type="ECO:0000256" key="1">
    <source>
        <dbReference type="ARBA" id="ARBA00001941"/>
    </source>
</evidence>
<dbReference type="InterPro" id="IPR002933">
    <property type="entry name" value="Peptidase_M20"/>
</dbReference>
<evidence type="ECO:0000313" key="13">
    <source>
        <dbReference type="Proteomes" id="UP000051586"/>
    </source>
</evidence>
<dbReference type="Gene3D" id="3.40.630.10">
    <property type="entry name" value="Zn peptidases"/>
    <property type="match status" value="2"/>
</dbReference>
<dbReference type="PANTHER" id="PTHR43808">
    <property type="entry name" value="ACETYLORNITHINE DEACETYLASE"/>
    <property type="match status" value="1"/>
</dbReference>
<dbReference type="InterPro" id="IPR010182">
    <property type="entry name" value="ArgE/DapE"/>
</dbReference>
<reference evidence="12 13" key="1">
    <citation type="journal article" date="2015" name="Genome Announc.">
        <title>Expanding the biotechnology potential of lactobacilli through comparative genomics of 213 strains and associated genera.</title>
        <authorList>
            <person name="Sun Z."/>
            <person name="Harris H.M."/>
            <person name="McCann A."/>
            <person name="Guo C."/>
            <person name="Argimon S."/>
            <person name="Zhang W."/>
            <person name="Yang X."/>
            <person name="Jeffery I.B."/>
            <person name="Cooney J.C."/>
            <person name="Kagawa T.F."/>
            <person name="Liu W."/>
            <person name="Song Y."/>
            <person name="Salvetti E."/>
            <person name="Wrobel A."/>
            <person name="Rasinkangas P."/>
            <person name="Parkhill J."/>
            <person name="Rea M.C."/>
            <person name="O'Sullivan O."/>
            <person name="Ritari J."/>
            <person name="Douillard F.P."/>
            <person name="Paul Ross R."/>
            <person name="Yang R."/>
            <person name="Briner A.E."/>
            <person name="Felis G.E."/>
            <person name="de Vos W.M."/>
            <person name="Barrangou R."/>
            <person name="Klaenhammer T.R."/>
            <person name="Caufield P.W."/>
            <person name="Cui Y."/>
            <person name="Zhang H."/>
            <person name="O'Toole P.W."/>
        </authorList>
    </citation>
    <scope>NUCLEOTIDE SEQUENCE [LARGE SCALE GENOMIC DNA]</scope>
    <source>
        <strain evidence="12 13">DSM 22689</strain>
    </source>
</reference>
<evidence type="ECO:0000256" key="6">
    <source>
        <dbReference type="ARBA" id="ARBA00022801"/>
    </source>
</evidence>
<evidence type="ECO:0000256" key="10">
    <source>
        <dbReference type="ARBA" id="ARBA00023285"/>
    </source>
</evidence>
<evidence type="ECO:0000259" key="11">
    <source>
        <dbReference type="Pfam" id="PF07687"/>
    </source>
</evidence>
<keyword evidence="4" id="KW-0028">Amino-acid biosynthesis</keyword>
<dbReference type="InterPro" id="IPR011650">
    <property type="entry name" value="Peptidase_M20_dimer"/>
</dbReference>
<dbReference type="SUPFAM" id="SSF55031">
    <property type="entry name" value="Bacterial exopeptidase dimerisation domain"/>
    <property type="match status" value="1"/>
</dbReference>
<dbReference type="InterPro" id="IPR036264">
    <property type="entry name" value="Bact_exopeptidase_dim_dom"/>
</dbReference>
<proteinExistence type="inferred from homology"/>
<keyword evidence="7" id="KW-0862">Zinc</keyword>
<dbReference type="RefSeq" id="WP_235804434.1">
    <property type="nucleotide sequence ID" value="NZ_AYZI01000007.1"/>
</dbReference>
<evidence type="ECO:0000256" key="9">
    <source>
        <dbReference type="ARBA" id="ARBA00023154"/>
    </source>
</evidence>
<evidence type="ECO:0000313" key="12">
    <source>
        <dbReference type="EMBL" id="KRM91175.1"/>
    </source>
</evidence>
<dbReference type="AlphaFoldDB" id="A0A0R2CI62"/>
<feature type="domain" description="Peptidase M20 dimerisation" evidence="11">
    <location>
        <begin position="172"/>
        <end position="281"/>
    </location>
</feature>
<dbReference type="NCBIfam" id="NF006365">
    <property type="entry name" value="PRK08588.1"/>
    <property type="match status" value="1"/>
</dbReference>
<dbReference type="PATRIC" id="fig|1423745.4.peg.1167"/>
<evidence type="ECO:0000256" key="5">
    <source>
        <dbReference type="ARBA" id="ARBA00022723"/>
    </source>
</evidence>
<comment type="similarity">
    <text evidence="3">Belongs to the peptidase M20A family.</text>
</comment>
<dbReference type="SUPFAM" id="SSF53187">
    <property type="entry name" value="Zn-dependent exopeptidases"/>
    <property type="match status" value="1"/>
</dbReference>
<dbReference type="Gene3D" id="3.30.70.360">
    <property type="match status" value="1"/>
</dbReference>
<evidence type="ECO:0000256" key="7">
    <source>
        <dbReference type="ARBA" id="ARBA00022833"/>
    </source>
</evidence>
<comment type="caution">
    <text evidence="12">The sequence shown here is derived from an EMBL/GenBank/DDBJ whole genome shotgun (WGS) entry which is preliminary data.</text>
</comment>
<keyword evidence="10" id="KW-0170">Cobalt</keyword>
<dbReference type="EMBL" id="AYZI01000007">
    <property type="protein sequence ID" value="KRM91175.1"/>
    <property type="molecule type" value="Genomic_DNA"/>
</dbReference>
<dbReference type="GO" id="GO:0046872">
    <property type="term" value="F:metal ion binding"/>
    <property type="evidence" value="ECO:0007669"/>
    <property type="project" value="UniProtKB-KW"/>
</dbReference>
<dbReference type="PANTHER" id="PTHR43808:SF8">
    <property type="entry name" value="PEPTIDASE M20 DIMERISATION DOMAIN-CONTAINING PROTEIN"/>
    <property type="match status" value="1"/>
</dbReference>